<dbReference type="OrthoDB" id="9790785at2"/>
<reference evidence="3 4" key="1">
    <citation type="submission" date="2016-10" db="EMBL/GenBank/DDBJ databases">
        <authorList>
            <person name="de Groot N.N."/>
        </authorList>
    </citation>
    <scope>NUCLEOTIDE SEQUENCE [LARGE SCALE GENOMIC DNA]</scope>
    <source>
        <strain evidence="3">1</strain>
    </source>
</reference>
<gene>
    <name evidence="3" type="primary">yciK</name>
    <name evidence="3" type="ORF">NSMM_250028</name>
</gene>
<dbReference type="Pfam" id="PF00106">
    <property type="entry name" value="adh_short"/>
    <property type="match status" value="1"/>
</dbReference>
<accession>A0A1G5SC16</accession>
<name>A0A1G5SC16_9PROT</name>
<protein>
    <submittedName>
        <fullName evidence="3">Uncharacterized oxidoreductase YciK</fullName>
        <ecNumber evidence="3">1.-.-.-</ecNumber>
    </submittedName>
</protein>
<dbReference type="SUPFAM" id="SSF51735">
    <property type="entry name" value="NAD(P)-binding Rossmann-fold domains"/>
    <property type="match status" value="1"/>
</dbReference>
<dbReference type="InterPro" id="IPR036291">
    <property type="entry name" value="NAD(P)-bd_dom_sf"/>
</dbReference>
<dbReference type="Proteomes" id="UP000198729">
    <property type="component" value="Unassembled WGS sequence"/>
</dbReference>
<dbReference type="AlphaFoldDB" id="A0A1G5SC16"/>
<keyword evidence="4" id="KW-1185">Reference proteome</keyword>
<dbReference type="RefSeq" id="WP_090284392.1">
    <property type="nucleotide sequence ID" value="NZ_FMWO01000031.1"/>
</dbReference>
<dbReference type="PRINTS" id="PR00081">
    <property type="entry name" value="GDHRDH"/>
</dbReference>
<evidence type="ECO:0000313" key="4">
    <source>
        <dbReference type="Proteomes" id="UP000198729"/>
    </source>
</evidence>
<keyword evidence="2 3" id="KW-0560">Oxidoreductase</keyword>
<dbReference type="EC" id="1.-.-.-" evidence="3"/>
<evidence type="ECO:0000256" key="1">
    <source>
        <dbReference type="ARBA" id="ARBA00006484"/>
    </source>
</evidence>
<evidence type="ECO:0000256" key="2">
    <source>
        <dbReference type="ARBA" id="ARBA00023002"/>
    </source>
</evidence>
<dbReference type="InterPro" id="IPR002347">
    <property type="entry name" value="SDR_fam"/>
</dbReference>
<dbReference type="Gene3D" id="3.40.50.720">
    <property type="entry name" value="NAD(P)-binding Rossmann-like Domain"/>
    <property type="match status" value="1"/>
</dbReference>
<evidence type="ECO:0000313" key="3">
    <source>
        <dbReference type="EMBL" id="SCZ84702.1"/>
    </source>
</evidence>
<dbReference type="PANTHER" id="PTHR42901">
    <property type="entry name" value="ALCOHOL DEHYDROGENASE"/>
    <property type="match status" value="1"/>
</dbReference>
<dbReference type="GO" id="GO:0016491">
    <property type="term" value="F:oxidoreductase activity"/>
    <property type="evidence" value="ECO:0007669"/>
    <property type="project" value="UniProtKB-KW"/>
</dbReference>
<dbReference type="EMBL" id="FMWO01000031">
    <property type="protein sequence ID" value="SCZ84702.1"/>
    <property type="molecule type" value="Genomic_DNA"/>
</dbReference>
<proteinExistence type="inferred from homology"/>
<dbReference type="PANTHER" id="PTHR42901:SF1">
    <property type="entry name" value="ALCOHOL DEHYDROGENASE"/>
    <property type="match status" value="1"/>
</dbReference>
<comment type="similarity">
    <text evidence="1">Belongs to the short-chain dehydrogenases/reductases (SDR) family.</text>
</comment>
<organism evidence="3 4">
    <name type="scientific">Nitrosomonas mobilis</name>
    <dbReference type="NCBI Taxonomy" id="51642"/>
    <lineage>
        <taxon>Bacteria</taxon>
        <taxon>Pseudomonadati</taxon>
        <taxon>Pseudomonadota</taxon>
        <taxon>Betaproteobacteria</taxon>
        <taxon>Nitrosomonadales</taxon>
        <taxon>Nitrosomonadaceae</taxon>
        <taxon>Nitrosomonas</taxon>
    </lineage>
</organism>
<sequence>MITNTFQLENINNNYSAHQDLLKNRVILVTGAGQGLGRAAAVAYAKHGATVILHGRKVEKLEGVFDEIEAIGRASAIILTFDLAEITDESAAAVADAIASQFGRLDGILHNAAWTYGAMPLAQHKLEQWQTLMQVNLLAPVTLTRACLPLLLDAPDASVIMTSETHGHFPKAYWGGFAVAKAGVETLVKIQSEEWELYPNLRINTLIPGPVNSPQRAKTHPGSDNRKLSHPVDLMRTYLFLMGPDSTKISGETFVCQEITTTDAQESSYQKKKV</sequence>
<dbReference type="STRING" id="51642.NSMM_250028"/>